<dbReference type="InterPro" id="IPR002504">
    <property type="entry name" value="NADK"/>
</dbReference>
<evidence type="ECO:0000313" key="1">
    <source>
        <dbReference type="EMBL" id="KJV55389.1"/>
    </source>
</evidence>
<dbReference type="GO" id="GO:0005524">
    <property type="term" value="F:ATP binding"/>
    <property type="evidence" value="ECO:0007669"/>
    <property type="project" value="UniProtKB-ARBA"/>
</dbReference>
<dbReference type="GO" id="GO:0006741">
    <property type="term" value="P:NADP+ biosynthetic process"/>
    <property type="evidence" value="ECO:0007669"/>
    <property type="project" value="InterPro"/>
</dbReference>
<sequence length="126" mass="14540">MNTKNIKYFTTNLTRAIKIVNELQQKYNILPLSNQNECSSIETIIVIGDDGVFLQALKNFLHLKVGFYGINVGNLGFLMNSYNCKHDLIEQIYFAKQSLLIHYKQRYLIMMVLKKKSVSLLTSALF</sequence>
<comment type="caution">
    <text evidence="1">The sequence shown here is derived from an EMBL/GenBank/DDBJ whole genome shotgun (WGS) entry which is preliminary data.</text>
</comment>
<gene>
    <name evidence="1" type="ORF">OCHUTO_0870</name>
</gene>
<dbReference type="Pfam" id="PF01513">
    <property type="entry name" value="NAD_kinase"/>
    <property type="match status" value="1"/>
</dbReference>
<reference evidence="1 2" key="1">
    <citation type="submission" date="2015-02" db="EMBL/GenBank/DDBJ databases">
        <title>Genome Sequencing of Rickettsiales.</title>
        <authorList>
            <person name="Daugherty S.C."/>
            <person name="Su Q."/>
            <person name="Abolude K."/>
            <person name="Beier-Sexton M."/>
            <person name="Carlyon J.A."/>
            <person name="Carter R."/>
            <person name="Day N.P."/>
            <person name="Dumler S.J."/>
            <person name="Dyachenko V."/>
            <person name="Godinez A."/>
            <person name="Kurtti T.J."/>
            <person name="Lichay M."/>
            <person name="Mullins K.E."/>
            <person name="Ott S."/>
            <person name="Pappas-Brown V."/>
            <person name="Paris D.H."/>
            <person name="Patel P."/>
            <person name="Richards A.L."/>
            <person name="Sadzewicz L."/>
            <person name="Sears K."/>
            <person name="Seidman D."/>
            <person name="Sengamalay N."/>
            <person name="Stenos J."/>
            <person name="Tallon L.J."/>
            <person name="Vincent G."/>
            <person name="Fraser C.M."/>
            <person name="Munderloh U."/>
            <person name="Dunning-Hotopp J.C."/>
        </authorList>
    </citation>
    <scope>NUCLEOTIDE SEQUENCE [LARGE SCALE GENOMIC DNA]</scope>
    <source>
        <strain evidence="1 2">Fuller</strain>
    </source>
</reference>
<dbReference type="PATRIC" id="fig|1359168.3.peg.596"/>
<dbReference type="GO" id="GO:0003951">
    <property type="term" value="F:NAD+ kinase activity"/>
    <property type="evidence" value="ECO:0007669"/>
    <property type="project" value="InterPro"/>
</dbReference>
<keyword evidence="1" id="KW-0418">Kinase</keyword>
<dbReference type="InterPro" id="IPR017438">
    <property type="entry name" value="ATP-NAD_kinase_N"/>
</dbReference>
<organism evidence="1 2">
    <name type="scientific">Orientia chuto str. Dubai</name>
    <dbReference type="NCBI Taxonomy" id="1359168"/>
    <lineage>
        <taxon>Bacteria</taxon>
        <taxon>Pseudomonadati</taxon>
        <taxon>Pseudomonadota</taxon>
        <taxon>Alphaproteobacteria</taxon>
        <taxon>Rickettsiales</taxon>
        <taxon>Rickettsiaceae</taxon>
        <taxon>Rickettsieae</taxon>
        <taxon>Orientia</taxon>
    </lineage>
</organism>
<keyword evidence="1" id="KW-0808">Transferase</keyword>
<dbReference type="Proteomes" id="UP000033616">
    <property type="component" value="Unassembled WGS sequence"/>
</dbReference>
<dbReference type="SUPFAM" id="SSF111331">
    <property type="entry name" value="NAD kinase/diacylglycerol kinase-like"/>
    <property type="match status" value="1"/>
</dbReference>
<protein>
    <submittedName>
        <fullName evidence="1">ATP-NAD kinase family protein</fullName>
    </submittedName>
</protein>
<evidence type="ECO:0000313" key="2">
    <source>
        <dbReference type="Proteomes" id="UP000033616"/>
    </source>
</evidence>
<dbReference type="EMBL" id="LANP01000023">
    <property type="protein sequence ID" value="KJV55389.1"/>
    <property type="molecule type" value="Genomic_DNA"/>
</dbReference>
<proteinExistence type="predicted"/>
<dbReference type="InterPro" id="IPR016064">
    <property type="entry name" value="NAD/diacylglycerol_kinase_sf"/>
</dbReference>
<keyword evidence="2" id="KW-1185">Reference proteome</keyword>
<dbReference type="Gene3D" id="3.40.50.10330">
    <property type="entry name" value="Probable inorganic polyphosphate/atp-NAD kinase, domain 1"/>
    <property type="match status" value="1"/>
</dbReference>
<dbReference type="RefSeq" id="WP_232296990.1">
    <property type="nucleotide sequence ID" value="NZ_LANP01000023.1"/>
</dbReference>
<name>A0A0F3MLB4_9RICK</name>
<dbReference type="GO" id="GO:0051287">
    <property type="term" value="F:NAD binding"/>
    <property type="evidence" value="ECO:0007669"/>
    <property type="project" value="UniProtKB-ARBA"/>
</dbReference>
<dbReference type="STRING" id="1359168.OCHUTO_0870"/>
<dbReference type="AlphaFoldDB" id="A0A0F3MLB4"/>
<accession>A0A0F3MLB4</accession>